<organism evidence="1 2">
    <name type="scientific">Anaeromyces robustus</name>
    <dbReference type="NCBI Taxonomy" id="1754192"/>
    <lineage>
        <taxon>Eukaryota</taxon>
        <taxon>Fungi</taxon>
        <taxon>Fungi incertae sedis</taxon>
        <taxon>Chytridiomycota</taxon>
        <taxon>Chytridiomycota incertae sedis</taxon>
        <taxon>Neocallimastigomycetes</taxon>
        <taxon>Neocallimastigales</taxon>
        <taxon>Neocallimastigaceae</taxon>
        <taxon>Anaeromyces</taxon>
    </lineage>
</organism>
<dbReference type="AlphaFoldDB" id="A0A1Y1WYG7"/>
<evidence type="ECO:0000313" key="2">
    <source>
        <dbReference type="Proteomes" id="UP000193944"/>
    </source>
</evidence>
<name>A0A1Y1WYG7_9FUNG</name>
<protein>
    <submittedName>
        <fullName evidence="1">Uncharacterized protein</fullName>
    </submittedName>
</protein>
<reference evidence="1 2" key="1">
    <citation type="submission" date="2016-08" db="EMBL/GenBank/DDBJ databases">
        <title>A Parts List for Fungal Cellulosomes Revealed by Comparative Genomics.</title>
        <authorList>
            <consortium name="DOE Joint Genome Institute"/>
            <person name="Haitjema C.H."/>
            <person name="Gilmore S.P."/>
            <person name="Henske J.K."/>
            <person name="Solomon K.V."/>
            <person name="De Groot R."/>
            <person name="Kuo A."/>
            <person name="Mondo S.J."/>
            <person name="Salamov A.A."/>
            <person name="Labutti K."/>
            <person name="Zhao Z."/>
            <person name="Chiniquy J."/>
            <person name="Barry K."/>
            <person name="Brewer H.M."/>
            <person name="Purvine S.O."/>
            <person name="Wright A.T."/>
            <person name="Boxma B."/>
            <person name="Van Alen T."/>
            <person name="Hackstein J.H."/>
            <person name="Baker S.E."/>
            <person name="Grigoriev I.V."/>
            <person name="O'Malley M.A."/>
        </authorList>
    </citation>
    <scope>NUCLEOTIDE SEQUENCE [LARGE SCALE GENOMIC DNA]</scope>
    <source>
        <strain evidence="1 2">S4</strain>
    </source>
</reference>
<accession>A0A1Y1WYG7</accession>
<proteinExistence type="predicted"/>
<dbReference type="OrthoDB" id="10590694at2759"/>
<comment type="caution">
    <text evidence="1">The sequence shown here is derived from an EMBL/GenBank/DDBJ whole genome shotgun (WGS) entry which is preliminary data.</text>
</comment>
<evidence type="ECO:0000313" key="1">
    <source>
        <dbReference type="EMBL" id="ORX78629.1"/>
    </source>
</evidence>
<gene>
    <name evidence="1" type="ORF">BCR32DRAFT_282088</name>
</gene>
<dbReference type="EMBL" id="MCFG01000203">
    <property type="protein sequence ID" value="ORX78629.1"/>
    <property type="molecule type" value="Genomic_DNA"/>
</dbReference>
<keyword evidence="2" id="KW-1185">Reference proteome</keyword>
<sequence length="172" mass="19245">MSSPFHLCRYVPATRNMKKYINHKIYLFLLGGTSVLENLHFDKGEWKNLIEHLYKSSKELPCQSYAAFWSCYLFGINPTPIITKSVDVESIKHNNNISNRDVISTTGPLESSSFTRNDEVSPRERLVDTTLSLIQMLLLSSPAGLEPALPKGNGLAGHRVNHSAKVTNVDLS</sequence>
<dbReference type="Proteomes" id="UP000193944">
    <property type="component" value="Unassembled WGS sequence"/>
</dbReference>
<reference evidence="1 2" key="2">
    <citation type="submission" date="2016-08" db="EMBL/GenBank/DDBJ databases">
        <title>Pervasive Adenine N6-methylation of Active Genes in Fungi.</title>
        <authorList>
            <consortium name="DOE Joint Genome Institute"/>
            <person name="Mondo S.J."/>
            <person name="Dannebaum R.O."/>
            <person name="Kuo R.C."/>
            <person name="Labutti K."/>
            <person name="Haridas S."/>
            <person name="Kuo A."/>
            <person name="Salamov A."/>
            <person name="Ahrendt S.R."/>
            <person name="Lipzen A."/>
            <person name="Sullivan W."/>
            <person name="Andreopoulos W.B."/>
            <person name="Clum A."/>
            <person name="Lindquist E."/>
            <person name="Daum C."/>
            <person name="Ramamoorthy G.K."/>
            <person name="Gryganskyi A."/>
            <person name="Culley D."/>
            <person name="Magnuson J.K."/>
            <person name="James T.Y."/>
            <person name="O'Malley M.A."/>
            <person name="Stajich J.E."/>
            <person name="Spatafora J.W."/>
            <person name="Visel A."/>
            <person name="Grigoriev I.V."/>
        </authorList>
    </citation>
    <scope>NUCLEOTIDE SEQUENCE [LARGE SCALE GENOMIC DNA]</scope>
    <source>
        <strain evidence="1 2">S4</strain>
    </source>
</reference>